<gene>
    <name evidence="1" type="ORF">AVEN_82447_1</name>
</gene>
<organism evidence="1 2">
    <name type="scientific">Araneus ventricosus</name>
    <name type="common">Orbweaver spider</name>
    <name type="synonym">Epeira ventricosa</name>
    <dbReference type="NCBI Taxonomy" id="182803"/>
    <lineage>
        <taxon>Eukaryota</taxon>
        <taxon>Metazoa</taxon>
        <taxon>Ecdysozoa</taxon>
        <taxon>Arthropoda</taxon>
        <taxon>Chelicerata</taxon>
        <taxon>Arachnida</taxon>
        <taxon>Araneae</taxon>
        <taxon>Araneomorphae</taxon>
        <taxon>Entelegynae</taxon>
        <taxon>Araneoidea</taxon>
        <taxon>Araneidae</taxon>
        <taxon>Araneus</taxon>
    </lineage>
</organism>
<comment type="caution">
    <text evidence="1">The sequence shown here is derived from an EMBL/GenBank/DDBJ whole genome shotgun (WGS) entry which is preliminary data.</text>
</comment>
<dbReference type="PROSITE" id="PS51257">
    <property type="entry name" value="PROKAR_LIPOPROTEIN"/>
    <property type="match status" value="1"/>
</dbReference>
<evidence type="ECO:0000313" key="1">
    <source>
        <dbReference type="EMBL" id="GBM68575.1"/>
    </source>
</evidence>
<sequence>MLPLRLIHLLIHRCPIPFGAPVFILMHFFGACLKKCVPQVNLDIRFQEKEVLITTQSMKPIPCPVAFRSVVREQAVGVKVDLSCRIKAC</sequence>
<name>A0A4Y2HTT5_ARAVE</name>
<accession>A0A4Y2HTT5</accession>
<reference evidence="1 2" key="1">
    <citation type="journal article" date="2019" name="Sci. Rep.">
        <title>Orb-weaving spider Araneus ventricosus genome elucidates the spidroin gene catalogue.</title>
        <authorList>
            <person name="Kono N."/>
            <person name="Nakamura H."/>
            <person name="Ohtoshi R."/>
            <person name="Moran D.A.P."/>
            <person name="Shinohara A."/>
            <person name="Yoshida Y."/>
            <person name="Fujiwara M."/>
            <person name="Mori M."/>
            <person name="Tomita M."/>
            <person name="Arakawa K."/>
        </authorList>
    </citation>
    <scope>NUCLEOTIDE SEQUENCE [LARGE SCALE GENOMIC DNA]</scope>
</reference>
<keyword evidence="2" id="KW-1185">Reference proteome</keyword>
<dbReference type="AlphaFoldDB" id="A0A4Y2HTT5"/>
<dbReference type="EMBL" id="BGPR01002150">
    <property type="protein sequence ID" value="GBM68575.1"/>
    <property type="molecule type" value="Genomic_DNA"/>
</dbReference>
<evidence type="ECO:0000313" key="2">
    <source>
        <dbReference type="Proteomes" id="UP000499080"/>
    </source>
</evidence>
<proteinExistence type="predicted"/>
<protein>
    <submittedName>
        <fullName evidence="1">Uncharacterized protein</fullName>
    </submittedName>
</protein>
<dbReference type="Proteomes" id="UP000499080">
    <property type="component" value="Unassembled WGS sequence"/>
</dbReference>